<evidence type="ECO:0000313" key="3">
    <source>
        <dbReference type="Proteomes" id="UP000316270"/>
    </source>
</evidence>
<name>A0A517LNG7_9PEZI</name>
<evidence type="ECO:0000313" key="2">
    <source>
        <dbReference type="EMBL" id="QDS77182.1"/>
    </source>
</evidence>
<proteinExistence type="predicted"/>
<feature type="compositionally biased region" description="Polar residues" evidence="1">
    <location>
        <begin position="189"/>
        <end position="210"/>
    </location>
</feature>
<dbReference type="EMBL" id="CP042201">
    <property type="protein sequence ID" value="QDS77182.1"/>
    <property type="molecule type" value="Genomic_DNA"/>
</dbReference>
<reference evidence="2 3" key="1">
    <citation type="submission" date="2019-07" db="EMBL/GenBank/DDBJ databases">
        <title>Finished genome of Venturia effusa.</title>
        <authorList>
            <person name="Young C.A."/>
            <person name="Cox M.P."/>
            <person name="Ganley A.R.D."/>
            <person name="David W.J."/>
        </authorList>
    </citation>
    <scope>NUCLEOTIDE SEQUENCE [LARGE SCALE GENOMIC DNA]</scope>
    <source>
        <strain evidence="3">albino</strain>
    </source>
</reference>
<evidence type="ECO:0000256" key="1">
    <source>
        <dbReference type="SAM" id="MobiDB-lite"/>
    </source>
</evidence>
<keyword evidence="3" id="KW-1185">Reference proteome</keyword>
<accession>A0A517LNG7</accession>
<organism evidence="2 3">
    <name type="scientific">Venturia effusa</name>
    <dbReference type="NCBI Taxonomy" id="50376"/>
    <lineage>
        <taxon>Eukaryota</taxon>
        <taxon>Fungi</taxon>
        <taxon>Dikarya</taxon>
        <taxon>Ascomycota</taxon>
        <taxon>Pezizomycotina</taxon>
        <taxon>Dothideomycetes</taxon>
        <taxon>Pleosporomycetidae</taxon>
        <taxon>Venturiales</taxon>
        <taxon>Venturiaceae</taxon>
        <taxon>Venturia</taxon>
    </lineage>
</organism>
<gene>
    <name evidence="2" type="ORF">FKW77_002287</name>
</gene>
<protein>
    <submittedName>
        <fullName evidence="2">Uncharacterized protein</fullName>
    </submittedName>
</protein>
<sequence length="297" mass="34643">MFNLNQKNFWLTIRFKKRSSVQIKKRNSVQIKKREGVQPKGRNGVQLEKRDRVSEERSRVQIEERDRVVEKFDRFQIEERDRVVEKFDRFQIEERDRVVGKFDRFQSENRDRVIENREGRRRSVIDEDAIEVEEANRRNALGQAAQSNAPPWQDVYDRVLSFTEVKVRELEAQAVLRGDRPRNNENRDGGNNIQARDQNRNSGNFSQNRDGGQDRAIAPVRGRPDRGGPRAPPPAPPPNPPSDRKRDFDEDEDEWEENFVFVGLDINGVATWSYPGLPGGRTYTGATPGKAYKKQRR</sequence>
<feature type="region of interest" description="Disordered" evidence="1">
    <location>
        <begin position="275"/>
        <end position="297"/>
    </location>
</feature>
<dbReference type="AlphaFoldDB" id="A0A517LNG7"/>
<feature type="region of interest" description="Disordered" evidence="1">
    <location>
        <begin position="176"/>
        <end position="257"/>
    </location>
</feature>
<feature type="compositionally biased region" description="Pro residues" evidence="1">
    <location>
        <begin position="230"/>
        <end position="241"/>
    </location>
</feature>
<feature type="compositionally biased region" description="Basic and acidic residues" evidence="1">
    <location>
        <begin position="176"/>
        <end position="188"/>
    </location>
</feature>
<dbReference type="Proteomes" id="UP000316270">
    <property type="component" value="Chromosome 17"/>
</dbReference>